<evidence type="ECO:0000313" key="2">
    <source>
        <dbReference type="EMBL" id="EPE05807.1"/>
    </source>
</evidence>
<dbReference type="Gene3D" id="3.30.710.10">
    <property type="entry name" value="Potassium Channel Kv1.1, Chain A"/>
    <property type="match status" value="1"/>
</dbReference>
<evidence type="ECO:0000256" key="1">
    <source>
        <dbReference type="SAM" id="MobiDB-lite"/>
    </source>
</evidence>
<feature type="region of interest" description="Disordered" evidence="1">
    <location>
        <begin position="1"/>
        <end position="80"/>
    </location>
</feature>
<evidence type="ECO:0000313" key="3">
    <source>
        <dbReference type="Proteomes" id="UP000016923"/>
    </source>
</evidence>
<gene>
    <name evidence="2" type="ORF">F503_08338</name>
</gene>
<proteinExistence type="predicted"/>
<name>S3BZ60_OPHP1</name>
<feature type="compositionally biased region" description="Low complexity" evidence="1">
    <location>
        <begin position="54"/>
        <end position="72"/>
    </location>
</feature>
<feature type="compositionally biased region" description="Basic and acidic residues" evidence="1">
    <location>
        <begin position="441"/>
        <end position="457"/>
    </location>
</feature>
<dbReference type="HOGENOM" id="CLU_489235_0_0_1"/>
<dbReference type="AlphaFoldDB" id="S3BZ60"/>
<dbReference type="VEuPathDB" id="FungiDB:F503_08338"/>
<dbReference type="SUPFAM" id="SSF54695">
    <property type="entry name" value="POZ domain"/>
    <property type="match status" value="1"/>
</dbReference>
<evidence type="ECO:0008006" key="4">
    <source>
        <dbReference type="Google" id="ProtNLM"/>
    </source>
</evidence>
<feature type="region of interest" description="Disordered" evidence="1">
    <location>
        <begin position="421"/>
        <end position="457"/>
    </location>
</feature>
<dbReference type="CDD" id="cd18186">
    <property type="entry name" value="BTB_POZ_ZBTB_KLHL-like"/>
    <property type="match status" value="1"/>
</dbReference>
<dbReference type="EMBL" id="KE148155">
    <property type="protein sequence ID" value="EPE05807.1"/>
    <property type="molecule type" value="Genomic_DNA"/>
</dbReference>
<feature type="compositionally biased region" description="Basic and acidic residues" evidence="1">
    <location>
        <begin position="355"/>
        <end position="370"/>
    </location>
</feature>
<feature type="region of interest" description="Disordered" evidence="1">
    <location>
        <begin position="491"/>
        <end position="513"/>
    </location>
</feature>
<dbReference type="OrthoDB" id="4586499at2759"/>
<keyword evidence="3" id="KW-1185">Reference proteome</keyword>
<protein>
    <recommendedName>
        <fullName evidence="4">BTB domain-containing protein</fullName>
    </recommendedName>
</protein>
<feature type="compositionally biased region" description="Basic and acidic residues" evidence="1">
    <location>
        <begin position="503"/>
        <end position="513"/>
    </location>
</feature>
<dbReference type="InterPro" id="IPR011333">
    <property type="entry name" value="SKP1/BTB/POZ_sf"/>
</dbReference>
<feature type="region of interest" description="Disordered" evidence="1">
    <location>
        <begin position="355"/>
        <end position="393"/>
    </location>
</feature>
<organism evidence="2 3">
    <name type="scientific">Ophiostoma piceae (strain UAMH 11346)</name>
    <name type="common">Sap stain fungus</name>
    <dbReference type="NCBI Taxonomy" id="1262450"/>
    <lineage>
        <taxon>Eukaryota</taxon>
        <taxon>Fungi</taxon>
        <taxon>Dikarya</taxon>
        <taxon>Ascomycota</taxon>
        <taxon>Pezizomycotina</taxon>
        <taxon>Sordariomycetes</taxon>
        <taxon>Sordariomycetidae</taxon>
        <taxon>Ophiostomatales</taxon>
        <taxon>Ophiostomataceae</taxon>
        <taxon>Ophiostoma</taxon>
    </lineage>
</organism>
<sequence length="557" mass="61627">MDSGKEKGGEDDHDHENQSSRKRDKEPWKNHNRSRPKQHPPPDAPQTQVAQPRPNAASPAVPVDPVVHDVPSQAQPKAETDREAMMRYLVKNHPRPQLGDKDTDIRVECGPLTWFLHRQVLQTCPFFADLFPPPGPPNGIDNVIKLHGHVPEQLANVLYFMYCKEYPGADYDPKDPLIGDSVLTNTAMYLAGASVGYQDMMLFAVRKIEAWSAAVLAGRAQDRDRRSLATDNKGDGETGNIGVGIDIKADIGFDNLGPLQRAVQRQYDGTMDYALLRLADPLRRSLRIVYEQPPEVRQGLLLSLRLALVRFVDVALPYLATNESFRAHFRNEWMQPLTVAASLPGGGYGRIHDLADKGDGVQSEHQESRTRGAGGSGGACQKTGQTTEKTEKTEKTLAENVLMDHTLFQELGMLRWPYSPSSPDKRLAATATAPADATATAKEKTNTKTNAEAKPKAKEAAQATQAELPLIAYLFDLLHRLANIEQWGRHANSTTSKAANGGDGRRDRGSRGDRRDWRLRVGEAQCEHRTVMRELEHALRGVFDKVGQGGQGGHYQD</sequence>
<feature type="compositionally biased region" description="Low complexity" evidence="1">
    <location>
        <begin position="428"/>
        <end position="440"/>
    </location>
</feature>
<dbReference type="STRING" id="1262450.S3BZ60"/>
<feature type="compositionally biased region" description="Basic and acidic residues" evidence="1">
    <location>
        <begin position="1"/>
        <end position="29"/>
    </location>
</feature>
<dbReference type="Proteomes" id="UP000016923">
    <property type="component" value="Unassembled WGS sequence"/>
</dbReference>
<reference evidence="2 3" key="1">
    <citation type="journal article" date="2013" name="BMC Genomics">
        <title>The genome and transcriptome of the pine saprophyte Ophiostoma piceae, and a comparison with the bark beetle-associated pine pathogen Grosmannia clavigera.</title>
        <authorList>
            <person name="Haridas S."/>
            <person name="Wang Y."/>
            <person name="Lim L."/>
            <person name="Massoumi Alamouti S."/>
            <person name="Jackman S."/>
            <person name="Docking R."/>
            <person name="Robertson G."/>
            <person name="Birol I."/>
            <person name="Bohlmann J."/>
            <person name="Breuil C."/>
        </authorList>
    </citation>
    <scope>NUCLEOTIDE SEQUENCE [LARGE SCALE GENOMIC DNA]</scope>
    <source>
        <strain evidence="2 3">UAMH 11346</strain>
    </source>
</reference>
<dbReference type="eggNOG" id="ENOG502T6GW">
    <property type="taxonomic scope" value="Eukaryota"/>
</dbReference>
<accession>S3BZ60</accession>